<name>A0A3A4KQ56_9NOCA</name>
<accession>A0A3A4KQ56</accession>
<keyword evidence="2" id="KW-1133">Transmembrane helix</keyword>
<dbReference type="Proteomes" id="UP000266677">
    <property type="component" value="Unassembled WGS sequence"/>
</dbReference>
<keyword evidence="2" id="KW-0472">Membrane</keyword>
<dbReference type="RefSeq" id="WP_120036880.1">
    <property type="nucleotide sequence ID" value="NZ_QZFU01000006.1"/>
</dbReference>
<protein>
    <recommendedName>
        <fullName evidence="5">Discoidin domain-containing protein</fullName>
    </recommendedName>
</protein>
<reference evidence="3 4" key="1">
    <citation type="submission" date="2018-09" db="EMBL/GenBank/DDBJ databases">
        <title>YIM PH21274 draft genome.</title>
        <authorList>
            <person name="Miao C."/>
        </authorList>
    </citation>
    <scope>NUCLEOTIDE SEQUENCE [LARGE SCALE GENOMIC DNA]</scope>
    <source>
        <strain evidence="3 4">YIM PH 21724</strain>
    </source>
</reference>
<organism evidence="3 4">
    <name type="scientific">Nocardia panacis</name>
    <dbReference type="NCBI Taxonomy" id="2340916"/>
    <lineage>
        <taxon>Bacteria</taxon>
        <taxon>Bacillati</taxon>
        <taxon>Actinomycetota</taxon>
        <taxon>Actinomycetes</taxon>
        <taxon>Mycobacteriales</taxon>
        <taxon>Nocardiaceae</taxon>
        <taxon>Nocardia</taxon>
    </lineage>
</organism>
<proteinExistence type="predicted"/>
<evidence type="ECO:0000313" key="3">
    <source>
        <dbReference type="EMBL" id="RJO79833.1"/>
    </source>
</evidence>
<dbReference type="OrthoDB" id="4526353at2"/>
<feature type="transmembrane region" description="Helical" evidence="2">
    <location>
        <begin position="147"/>
        <end position="165"/>
    </location>
</feature>
<feature type="region of interest" description="Disordered" evidence="1">
    <location>
        <begin position="104"/>
        <end position="127"/>
    </location>
</feature>
<gene>
    <name evidence="3" type="ORF">D5S18_00730</name>
</gene>
<dbReference type="AlphaFoldDB" id="A0A3A4KQ56"/>
<keyword evidence="2" id="KW-0812">Transmembrane</keyword>
<evidence type="ECO:0000256" key="2">
    <source>
        <dbReference type="SAM" id="Phobius"/>
    </source>
</evidence>
<comment type="caution">
    <text evidence="3">The sequence shown here is derived from an EMBL/GenBank/DDBJ whole genome shotgun (WGS) entry which is preliminary data.</text>
</comment>
<evidence type="ECO:0000256" key="1">
    <source>
        <dbReference type="SAM" id="MobiDB-lite"/>
    </source>
</evidence>
<evidence type="ECO:0000313" key="4">
    <source>
        <dbReference type="Proteomes" id="UP000266677"/>
    </source>
</evidence>
<evidence type="ECO:0008006" key="5">
    <source>
        <dbReference type="Google" id="ProtNLM"/>
    </source>
</evidence>
<dbReference type="Gene3D" id="2.60.120.260">
    <property type="entry name" value="Galactose-binding domain-like"/>
    <property type="match status" value="1"/>
</dbReference>
<dbReference type="EMBL" id="QZFU01000006">
    <property type="protein sequence ID" value="RJO79833.1"/>
    <property type="molecule type" value="Genomic_DNA"/>
</dbReference>
<keyword evidence="4" id="KW-1185">Reference proteome</keyword>
<sequence length="343" mass="35206">MPDSDAGDVILRHRGAILDALLADPALGPPVGAPSVPPMIEDLSLGPLFATDVDPSILSVAAPPAPPSAPVSTPRRARASDRINALLSGHGLESEPAGLSAELSALTGRPPEPEPPEPEPKPAVGDRVGPALEQARGLVSKLKRPRVLLGIAAVVVALLVITLALSNGGGNEKQALVVPSAQPAPSAAPKSETPAAPAAGKPLTVRAAQAHCPAGSTPPMDAFGGQTGKAWSCIRAYRLDGQVLTIDLGGAHDVDSIGIVPGWDQIGSDGADQWSKYRTVSLVSYQFDNGKTYSQQTLDQRILVTTKIEPPVRTSKITLTILKSKGDAAVNTTAISSIVVTGQ</sequence>